<dbReference type="InterPro" id="IPR008280">
    <property type="entry name" value="Tub_FtsZ_C"/>
</dbReference>
<dbReference type="HAMAP" id="MF_00909">
    <property type="entry name" value="FtsZ"/>
    <property type="match status" value="1"/>
</dbReference>
<dbReference type="GO" id="GO:0043093">
    <property type="term" value="P:FtsZ-dependent cytokinesis"/>
    <property type="evidence" value="ECO:0007669"/>
    <property type="project" value="UniProtKB-UniRule"/>
</dbReference>
<feature type="region of interest" description="Disordered" evidence="11">
    <location>
        <begin position="321"/>
        <end position="348"/>
    </location>
</feature>
<feature type="domain" description="Tubulin/FtsZ 2-layer sandwich" evidence="13">
    <location>
        <begin position="210"/>
        <end position="328"/>
    </location>
</feature>
<evidence type="ECO:0000256" key="3">
    <source>
        <dbReference type="ARBA" id="ARBA00022618"/>
    </source>
</evidence>
<dbReference type="InterPro" id="IPR003008">
    <property type="entry name" value="Tubulin_FtsZ_GTPase"/>
</dbReference>
<dbReference type="PROSITE" id="PS01135">
    <property type="entry name" value="FTSZ_2"/>
    <property type="match status" value="1"/>
</dbReference>
<comment type="subcellular location">
    <subcellularLocation>
        <location evidence="8">Cytoplasm</location>
    </subcellularLocation>
    <text evidence="8">Assembles at midcell at the inner surface of the cytoplasmic membrane.</text>
</comment>
<dbReference type="SMART" id="SM00864">
    <property type="entry name" value="Tubulin"/>
    <property type="match status" value="1"/>
</dbReference>
<dbReference type="GO" id="GO:0005737">
    <property type="term" value="C:cytoplasm"/>
    <property type="evidence" value="ECO:0007669"/>
    <property type="project" value="UniProtKB-SubCell"/>
</dbReference>
<evidence type="ECO:0000256" key="5">
    <source>
        <dbReference type="ARBA" id="ARBA00023134"/>
    </source>
</evidence>
<sequence length="408" mass="43743">MSDMMFKMVPKEKSARIKVIGAGGAGGNAVNNMIEAGLDGVNFIVANTDSQALMASKASTKIQLGERLTEGLGAGAKPEIGKAAAEENQEEIKKALEGSHMVFITAGLGGGTGTGAAPVIAKICKDLGVLTVGVVTRPFKFEGKKRTRMAMEGLERLKENADTVITIPNDRLRTLAEKGTSMVDMFKRADEVLLHSVRGITDLIMKTGLVNLDFADVRSTMDKAGMALMGIGMGRGENRALDAAERALYHPLLEDLSISGARGVLMNITSGSDISLDEVAEASERIHEEAGDDADIIWGCVVDENMGDEVRVTLIATGIGSDAPGGLKQPVPISEPRGRQEAAPRGRVRDVTPDDLENVLDLDEPTFMRSRQQRAVGESARSMYRGYQSYISEDDDLDRPTFMRKTAD</sequence>
<comment type="similarity">
    <text evidence="1 8 10">Belongs to the FtsZ family.</text>
</comment>
<dbReference type="PROSITE" id="PS01134">
    <property type="entry name" value="FTSZ_1"/>
    <property type="match status" value="1"/>
</dbReference>
<evidence type="ECO:0000256" key="2">
    <source>
        <dbReference type="ARBA" id="ARBA00022490"/>
    </source>
</evidence>
<keyword evidence="4 8" id="KW-0547">Nucleotide-binding</keyword>
<evidence type="ECO:0000313" key="14">
    <source>
        <dbReference type="EMBL" id="SHI79360.1"/>
    </source>
</evidence>
<evidence type="ECO:0000256" key="7">
    <source>
        <dbReference type="ARBA" id="ARBA00023306"/>
    </source>
</evidence>
<evidence type="ECO:0000256" key="1">
    <source>
        <dbReference type="ARBA" id="ARBA00009690"/>
    </source>
</evidence>
<evidence type="ECO:0000256" key="4">
    <source>
        <dbReference type="ARBA" id="ARBA00022741"/>
    </source>
</evidence>
<dbReference type="InterPro" id="IPR018316">
    <property type="entry name" value="Tubulin/FtsZ_2-layer-sand-dom"/>
</dbReference>
<dbReference type="PANTHER" id="PTHR30314:SF3">
    <property type="entry name" value="MITOCHONDRIAL DIVISION PROTEIN FSZA"/>
    <property type="match status" value="1"/>
</dbReference>
<proteinExistence type="inferred from homology"/>
<dbReference type="InterPro" id="IPR020805">
    <property type="entry name" value="Cell_div_FtsZ_CS"/>
</dbReference>
<protein>
    <recommendedName>
        <fullName evidence="8 9">Cell division protein FtsZ</fullName>
    </recommendedName>
</protein>
<gene>
    <name evidence="8" type="primary">ftsZ</name>
    <name evidence="14" type="ORF">SAMN02745216_00527</name>
</gene>
<dbReference type="Pfam" id="PF00091">
    <property type="entry name" value="Tubulin"/>
    <property type="match status" value="1"/>
</dbReference>
<name>A0A1M6E1W1_9BACT</name>
<dbReference type="STRING" id="1121393.SAMN02745216_00527"/>
<evidence type="ECO:0000256" key="6">
    <source>
        <dbReference type="ARBA" id="ARBA00023210"/>
    </source>
</evidence>
<dbReference type="InterPro" id="IPR000158">
    <property type="entry name" value="Cell_div_FtsZ"/>
</dbReference>
<feature type="binding site" evidence="8">
    <location>
        <begin position="24"/>
        <end position="28"/>
    </location>
    <ligand>
        <name>GTP</name>
        <dbReference type="ChEBI" id="CHEBI:37565"/>
    </ligand>
</feature>
<dbReference type="GO" id="GO:0051258">
    <property type="term" value="P:protein polymerization"/>
    <property type="evidence" value="ECO:0007669"/>
    <property type="project" value="UniProtKB-UniRule"/>
</dbReference>
<keyword evidence="5 8" id="KW-0342">GTP-binding</keyword>
<feature type="binding site" evidence="8">
    <location>
        <position position="190"/>
    </location>
    <ligand>
        <name>GTP</name>
        <dbReference type="ChEBI" id="CHEBI:37565"/>
    </ligand>
</feature>
<keyword evidence="7 8" id="KW-0131">Cell cycle</keyword>
<dbReference type="NCBIfam" id="TIGR00065">
    <property type="entry name" value="ftsZ"/>
    <property type="match status" value="1"/>
</dbReference>
<dbReference type="GO" id="GO:0000917">
    <property type="term" value="P:division septum assembly"/>
    <property type="evidence" value="ECO:0007669"/>
    <property type="project" value="UniProtKB-KW"/>
</dbReference>
<feature type="binding site" evidence="8">
    <location>
        <begin position="111"/>
        <end position="113"/>
    </location>
    <ligand>
        <name>GTP</name>
        <dbReference type="ChEBI" id="CHEBI:37565"/>
    </ligand>
</feature>
<keyword evidence="3 8" id="KW-0132">Cell division</keyword>
<dbReference type="Proteomes" id="UP000183994">
    <property type="component" value="Unassembled WGS sequence"/>
</dbReference>
<dbReference type="PRINTS" id="PR00423">
    <property type="entry name" value="CELLDVISFTSZ"/>
</dbReference>
<dbReference type="CDD" id="cd02201">
    <property type="entry name" value="FtsZ_type1"/>
    <property type="match status" value="1"/>
</dbReference>
<evidence type="ECO:0000313" key="15">
    <source>
        <dbReference type="Proteomes" id="UP000183994"/>
    </source>
</evidence>
<dbReference type="InterPro" id="IPR024757">
    <property type="entry name" value="FtsZ_C"/>
</dbReference>
<dbReference type="GO" id="GO:0005525">
    <property type="term" value="F:GTP binding"/>
    <property type="evidence" value="ECO:0007669"/>
    <property type="project" value="UniProtKB-UniRule"/>
</dbReference>
<evidence type="ECO:0000256" key="11">
    <source>
        <dbReference type="SAM" id="MobiDB-lite"/>
    </source>
</evidence>
<reference evidence="15" key="1">
    <citation type="submission" date="2016-11" db="EMBL/GenBank/DDBJ databases">
        <authorList>
            <person name="Varghese N."/>
            <person name="Submissions S."/>
        </authorList>
    </citation>
    <scope>NUCLEOTIDE SEQUENCE [LARGE SCALE GENOMIC DNA]</scope>
    <source>
        <strain evidence="15">DSM 16219</strain>
    </source>
</reference>
<comment type="subunit">
    <text evidence="8">Homodimer. Polymerizes to form a dynamic ring structure in a strictly GTP-dependent manner. Interacts directly with several other division proteins.</text>
</comment>
<feature type="binding site" evidence="8">
    <location>
        <position position="142"/>
    </location>
    <ligand>
        <name>GTP</name>
        <dbReference type="ChEBI" id="CHEBI:37565"/>
    </ligand>
</feature>
<feature type="domain" description="Tubulin/FtsZ GTPase" evidence="12">
    <location>
        <begin position="16"/>
        <end position="208"/>
    </location>
</feature>
<keyword evidence="15" id="KW-1185">Reference proteome</keyword>
<evidence type="ECO:0000256" key="9">
    <source>
        <dbReference type="NCBIfam" id="TIGR00065"/>
    </source>
</evidence>
<accession>A0A1M6E1W1</accession>
<evidence type="ECO:0000259" key="12">
    <source>
        <dbReference type="SMART" id="SM00864"/>
    </source>
</evidence>
<dbReference type="RefSeq" id="WP_083610723.1">
    <property type="nucleotide sequence ID" value="NZ_FQZU01000002.1"/>
</dbReference>
<dbReference type="FunFam" id="3.40.50.1440:FF:000023">
    <property type="entry name" value="Cell division protein FtsZ"/>
    <property type="match status" value="1"/>
</dbReference>
<dbReference type="OrthoDB" id="9813375at2"/>
<dbReference type="Gene3D" id="3.30.1330.20">
    <property type="entry name" value="Tubulin/FtsZ, C-terminal domain"/>
    <property type="match status" value="1"/>
</dbReference>
<dbReference type="GO" id="GO:0032153">
    <property type="term" value="C:cell division site"/>
    <property type="evidence" value="ECO:0007669"/>
    <property type="project" value="UniProtKB-UniRule"/>
</dbReference>
<comment type="function">
    <text evidence="8 10">Essential cell division protein that forms a contractile ring structure (Z ring) at the future cell division site. The regulation of the ring assembly controls the timing and the location of cell division. One of the functions of the FtsZ ring is to recruit other cell division proteins to the septum to produce a new cell wall between the dividing cells. Binds GTP and shows GTPase activity.</text>
</comment>
<dbReference type="Gene3D" id="3.40.50.1440">
    <property type="entry name" value="Tubulin/FtsZ, GTPase domain"/>
    <property type="match status" value="1"/>
</dbReference>
<dbReference type="InterPro" id="IPR045061">
    <property type="entry name" value="FtsZ/CetZ"/>
</dbReference>
<dbReference type="InterPro" id="IPR037103">
    <property type="entry name" value="Tubulin/FtsZ-like_C"/>
</dbReference>
<feature type="compositionally biased region" description="Basic and acidic residues" evidence="11">
    <location>
        <begin position="336"/>
        <end position="348"/>
    </location>
</feature>
<dbReference type="SMART" id="SM00865">
    <property type="entry name" value="Tubulin_C"/>
    <property type="match status" value="1"/>
</dbReference>
<organism evidence="14 15">
    <name type="scientific">Desulfatibacillum alkenivorans DSM 16219</name>
    <dbReference type="NCBI Taxonomy" id="1121393"/>
    <lineage>
        <taxon>Bacteria</taxon>
        <taxon>Pseudomonadati</taxon>
        <taxon>Thermodesulfobacteriota</taxon>
        <taxon>Desulfobacteria</taxon>
        <taxon>Desulfobacterales</taxon>
        <taxon>Desulfatibacillaceae</taxon>
        <taxon>Desulfatibacillum</taxon>
    </lineage>
</organism>
<dbReference type="InterPro" id="IPR036525">
    <property type="entry name" value="Tubulin/FtsZ_GTPase_sf"/>
</dbReference>
<dbReference type="SUPFAM" id="SSF55307">
    <property type="entry name" value="Tubulin C-terminal domain-like"/>
    <property type="match status" value="1"/>
</dbReference>
<dbReference type="SUPFAM" id="SSF52490">
    <property type="entry name" value="Tubulin nucleotide-binding domain-like"/>
    <property type="match status" value="1"/>
</dbReference>
<dbReference type="EMBL" id="FQZU01000002">
    <property type="protein sequence ID" value="SHI79360.1"/>
    <property type="molecule type" value="Genomic_DNA"/>
</dbReference>
<evidence type="ECO:0000259" key="13">
    <source>
        <dbReference type="SMART" id="SM00865"/>
    </source>
</evidence>
<evidence type="ECO:0000256" key="8">
    <source>
        <dbReference type="HAMAP-Rule" id="MF_00909"/>
    </source>
</evidence>
<dbReference type="PANTHER" id="PTHR30314">
    <property type="entry name" value="CELL DIVISION PROTEIN FTSZ-RELATED"/>
    <property type="match status" value="1"/>
</dbReference>
<keyword evidence="6 8" id="KW-0717">Septation</keyword>
<feature type="binding site" evidence="8">
    <location>
        <position position="146"/>
    </location>
    <ligand>
        <name>GTP</name>
        <dbReference type="ChEBI" id="CHEBI:37565"/>
    </ligand>
</feature>
<dbReference type="Pfam" id="PF12327">
    <property type="entry name" value="FtsZ_C"/>
    <property type="match status" value="1"/>
</dbReference>
<dbReference type="GO" id="GO:0003924">
    <property type="term" value="F:GTPase activity"/>
    <property type="evidence" value="ECO:0007669"/>
    <property type="project" value="UniProtKB-UniRule"/>
</dbReference>
<dbReference type="AlphaFoldDB" id="A0A1M6E1W1"/>
<keyword evidence="2 8" id="KW-0963">Cytoplasm</keyword>
<evidence type="ECO:0000256" key="10">
    <source>
        <dbReference type="RuleBase" id="RU000631"/>
    </source>
</evidence>